<feature type="transmembrane region" description="Helical" evidence="2">
    <location>
        <begin position="676"/>
        <end position="701"/>
    </location>
</feature>
<dbReference type="AlphaFoldDB" id="A0AAJ1EI03"/>
<name>A0AAJ1EI03_9BACT</name>
<dbReference type="Proteomes" id="UP001197609">
    <property type="component" value="Unassembled WGS sequence"/>
</dbReference>
<keyword evidence="2" id="KW-0812">Transmembrane</keyword>
<evidence type="ECO:0000256" key="1">
    <source>
        <dbReference type="SAM" id="Coils"/>
    </source>
</evidence>
<gene>
    <name evidence="3" type="ORF">K8G79_02115</name>
</gene>
<sequence>MSEFLLAQQDTNESLWGESIQDSWGGHRVYSLWTTADIIRSLILVVELTGEEVTLQNLYNTIIDQCRKAEQKIIKIRESIKSYGDNQRSRDIRYLEGSSEASDSLQKLEEILRESQGYYGLPRSVMNVVGGETKPPPSGPTNLIASCLIYQALLRLHKVIDQRNGVQCPSPETHTKIKEFALYLARPECSLLRRATSEVNDLIAIQSEKQEHALEELRKAYERRRTQWPRAERLCQFPSIDADKAFVRNISGWVQRLTDNPGALWMDDQEHAGWTLVPFQPRAGIDPISTLVALQSLADSSEQFEGEERDRLLDAFEKGLKWLEGFISLGFKSPNWITAVKEDENLSQRWPLDLLSRFVLWLSGLLRDIPSAPSSEWSEFRSRLAVLKDIMYTSLLVRVFRVTVEEQSKPFEPVPVALFSGYEISHWPGVDTGFVAFALLSGRSGYEWERCGKEYRELSRYRSKIFEPHASSGGDLPIDLPLFASVIRMVKRQIVGSHNEEILKSKLELSNPSLQDAEVNLKGAFLASTGLMLGAPPTPSVYLWGTAHSLSAIVAWTKGVGKNGAEARSRELEANIRVLEADKRALANELDIHRVYSGLQMNRGLFVGTLCAIILGLFPWILMERETKQFSDIDVPLLWWIPVFLWFFWLLLILRTRAAQIVRWADVKPYESSLKMALLVPSISMLLGLGLCSGGAVLSFFLPAAMSAAQFLPTTSYGWVAPWTVISTWSFLILFLYLGYFLFGPKPAKKVLVKDNWLTLGRVMVQLLFCGFPWKPVSTDDLEHTKKLIEDFVD</sequence>
<feature type="coiled-coil region" evidence="1">
    <location>
        <begin position="562"/>
        <end position="589"/>
    </location>
</feature>
<proteinExistence type="predicted"/>
<protein>
    <submittedName>
        <fullName evidence="3">Uncharacterized protein</fullName>
    </submittedName>
</protein>
<comment type="caution">
    <text evidence="3">The sequence shown here is derived from an EMBL/GenBank/DDBJ whole genome shotgun (WGS) entry which is preliminary data.</text>
</comment>
<reference evidence="3 4" key="1">
    <citation type="journal article" date="2021" name="bioRxiv">
        <title>Unraveling nitrogen, sulfur and carbon metabolic pathways and microbial community transcriptional responses to substrate deprivation and toxicity stresses in a bioreactor mimicking anoxic brackish coastal sediment conditions.</title>
        <authorList>
            <person name="Martins P.D."/>
            <person name="Echeveste M.J."/>
            <person name="Arshad A."/>
            <person name="Kurth J."/>
            <person name="Ouboter H."/>
            <person name="Jetten M.S.M."/>
            <person name="Welte C.U."/>
        </authorList>
    </citation>
    <scope>NUCLEOTIDE SEQUENCE [LARGE SCALE GENOMIC DNA]</scope>
    <source>
        <strain evidence="3">MAG_38</strain>
    </source>
</reference>
<feature type="transmembrane region" description="Helical" evidence="2">
    <location>
        <begin position="604"/>
        <end position="622"/>
    </location>
</feature>
<feature type="transmembrane region" description="Helical" evidence="2">
    <location>
        <begin position="721"/>
        <end position="743"/>
    </location>
</feature>
<feature type="transmembrane region" description="Helical" evidence="2">
    <location>
        <begin position="637"/>
        <end position="655"/>
    </location>
</feature>
<keyword evidence="2" id="KW-0472">Membrane</keyword>
<keyword evidence="1" id="KW-0175">Coiled coil</keyword>
<keyword evidence="2" id="KW-1133">Transmembrane helix</keyword>
<dbReference type="EMBL" id="JAIOIU010000029">
    <property type="protein sequence ID" value="MBZ0158938.1"/>
    <property type="molecule type" value="Genomic_DNA"/>
</dbReference>
<evidence type="ECO:0000313" key="4">
    <source>
        <dbReference type="Proteomes" id="UP001197609"/>
    </source>
</evidence>
<evidence type="ECO:0000256" key="2">
    <source>
        <dbReference type="SAM" id="Phobius"/>
    </source>
</evidence>
<accession>A0AAJ1EI03</accession>
<organism evidence="3 4">
    <name type="scientific">Candidatus Methylomirabilis tolerans</name>
    <dbReference type="NCBI Taxonomy" id="3123416"/>
    <lineage>
        <taxon>Bacteria</taxon>
        <taxon>Candidatus Methylomirabilota</taxon>
        <taxon>Candidatus Methylomirabilia</taxon>
        <taxon>Candidatus Methylomirabilales</taxon>
        <taxon>Candidatus Methylomirabilaceae</taxon>
        <taxon>Candidatus Methylomirabilis</taxon>
    </lineage>
</organism>
<evidence type="ECO:0000313" key="3">
    <source>
        <dbReference type="EMBL" id="MBZ0158938.1"/>
    </source>
</evidence>